<name>A0A3M0GGE2_9CORY</name>
<dbReference type="RefSeq" id="WP_121927474.1">
    <property type="nucleotide sequence ID" value="NZ_JAACBZ010000021.1"/>
</dbReference>
<dbReference type="Proteomes" id="UP000270649">
    <property type="component" value="Unassembled WGS sequence"/>
</dbReference>
<evidence type="ECO:0000313" key="2">
    <source>
        <dbReference type="EMBL" id="RMB63760.1"/>
    </source>
</evidence>
<dbReference type="EMBL" id="REGC01000002">
    <property type="protein sequence ID" value="RMB63760.1"/>
    <property type="molecule type" value="Genomic_DNA"/>
</dbReference>
<feature type="transmembrane region" description="Helical" evidence="1">
    <location>
        <begin position="69"/>
        <end position="92"/>
    </location>
</feature>
<keyword evidence="1" id="KW-0472">Membrane</keyword>
<organism evidence="2 3">
    <name type="scientific">Corynebacterium macginleyi</name>
    <dbReference type="NCBI Taxonomy" id="38290"/>
    <lineage>
        <taxon>Bacteria</taxon>
        <taxon>Bacillati</taxon>
        <taxon>Actinomycetota</taxon>
        <taxon>Actinomycetes</taxon>
        <taxon>Mycobacteriales</taxon>
        <taxon>Corynebacteriaceae</taxon>
        <taxon>Corynebacterium</taxon>
    </lineage>
</organism>
<keyword evidence="1" id="KW-0812">Transmembrane</keyword>
<comment type="caution">
    <text evidence="2">The sequence shown here is derived from an EMBL/GenBank/DDBJ whole genome shotgun (WGS) entry which is preliminary data.</text>
</comment>
<gene>
    <name evidence="2" type="ORF">D9543_02930</name>
</gene>
<evidence type="ECO:0000313" key="3">
    <source>
        <dbReference type="Proteomes" id="UP000270649"/>
    </source>
</evidence>
<accession>A0A3M0GGE2</accession>
<keyword evidence="1" id="KW-1133">Transmembrane helix</keyword>
<dbReference type="AlphaFoldDB" id="A0A3M0GGE2"/>
<protein>
    <submittedName>
        <fullName evidence="2">Uncharacterized protein</fullName>
    </submittedName>
</protein>
<evidence type="ECO:0000256" key="1">
    <source>
        <dbReference type="SAM" id="Phobius"/>
    </source>
</evidence>
<sequence>MKIFATSLASLIIAFCLTGSAAVLTILYLAFSNDSEEFKATGLFNSVFFSSSVNERNNLDATFGINSQLNLFIVFMALFIFSFITILIFRALTRYKENLKSSTRE</sequence>
<proteinExistence type="predicted"/>
<reference evidence="2 3" key="1">
    <citation type="submission" date="2018-10" db="EMBL/GenBank/DDBJ databases">
        <title>Corynebacterium macginleyi genome sequencing and assembly of the type strain and two clinical samples.</title>
        <authorList>
            <person name="Bernier A.-M."/>
            <person name="Bernard K."/>
        </authorList>
    </citation>
    <scope>NUCLEOTIDE SEQUENCE [LARGE SCALE GENOMIC DNA]</scope>
    <source>
        <strain evidence="2 3">NML 120205</strain>
    </source>
</reference>